<dbReference type="RefSeq" id="WP_221289170.1">
    <property type="nucleotide sequence ID" value="NZ_AP024597.1"/>
</dbReference>
<evidence type="ECO:0000313" key="2">
    <source>
        <dbReference type="Proteomes" id="UP000825123"/>
    </source>
</evidence>
<proteinExistence type="predicted"/>
<evidence type="ECO:0000313" key="1">
    <source>
        <dbReference type="EMBL" id="BCU69110.1"/>
    </source>
</evidence>
<dbReference type="EMBL" id="AP024597">
    <property type="protein sequence ID" value="BCU69110.1"/>
    <property type="molecule type" value="Genomic_DNA"/>
</dbReference>
<dbReference type="Proteomes" id="UP000825123">
    <property type="component" value="Chromosome"/>
</dbReference>
<name>A0A8D5U4U9_9CREN</name>
<dbReference type="AlphaFoldDB" id="A0A8D5U4U9"/>
<organism evidence="1 2">
    <name type="scientific">Stygiolobus caldivivus</name>
    <dbReference type="NCBI Taxonomy" id="2824673"/>
    <lineage>
        <taxon>Archaea</taxon>
        <taxon>Thermoproteota</taxon>
        <taxon>Thermoprotei</taxon>
        <taxon>Sulfolobales</taxon>
        <taxon>Sulfolobaceae</taxon>
        <taxon>Stygiolobus</taxon>
    </lineage>
</organism>
<sequence length="227" mass="26497">MLDKDINNTYTDPKKSFSVILDSMKMKSDFLSRLEIKREEDRKNLFEIFFHHRKFYSQVAESTPLSEFSSVYSKLKDSSLSYDERVSIFVNTVKGMEPKDSRDMAREILHYIQPSDFPLWNRWVWNEEKNSGSITYILKDNVILKSKADFFSAINELKTILSIFGFDTSNYYPTTIFLVYSYVRYLDYTTHLAIDKKVAGLLPTHLSTTALVLGLKPFLKVIKHAHS</sequence>
<accession>A0A8D5U4U9</accession>
<protein>
    <submittedName>
        <fullName evidence="1">Uncharacterized protein</fullName>
    </submittedName>
</protein>
<reference evidence="1 2" key="1">
    <citation type="submission" date="2021-04" db="EMBL/GenBank/DDBJ databases">
        <title>Complete genome sequence of Stygiolobus sp. KN-1.</title>
        <authorList>
            <person name="Nakamura K."/>
            <person name="Sakai H."/>
            <person name="Kurosawa N."/>
        </authorList>
    </citation>
    <scope>NUCLEOTIDE SEQUENCE [LARGE SCALE GENOMIC DNA]</scope>
    <source>
        <strain evidence="1 2">KN-1</strain>
    </source>
</reference>
<dbReference type="GeneID" id="66162155"/>
<keyword evidence="2" id="KW-1185">Reference proteome</keyword>
<dbReference type="KEGG" id="csty:KN1_04070"/>
<gene>
    <name evidence="1" type="ORF">KN1_04070</name>
</gene>